<keyword evidence="2" id="KW-1185">Reference proteome</keyword>
<accession>A0A7X5F249</accession>
<dbReference type="RefSeq" id="WP_161673385.1">
    <property type="nucleotide sequence ID" value="NZ_JAABLP010000001.1"/>
</dbReference>
<protein>
    <submittedName>
        <fullName evidence="1">Uncharacterized protein</fullName>
    </submittedName>
</protein>
<sequence length="169" mass="18550">MLARPTYMFADLGLDAVDRGLADPRLARFLEDMRAADGIADSRLRRHLPYLSLCSDAAGPDAPPPIFYVGHACSQRQLFGDEWTRSQDAGLRTPDPGLEAAAADGYRLALERGAYYGYARTRIDLDGRLVDVAFERLIVALKPRAGATNRFCAYFGLIQEIDRQGSGPA</sequence>
<comment type="caution">
    <text evidence="1">The sequence shown here is derived from an EMBL/GenBank/DDBJ whole genome shotgun (WGS) entry which is preliminary data.</text>
</comment>
<proteinExistence type="predicted"/>
<dbReference type="Proteomes" id="UP000586722">
    <property type="component" value="Unassembled WGS sequence"/>
</dbReference>
<gene>
    <name evidence="1" type="ORF">GWI72_07425</name>
</gene>
<name>A0A7X5F249_9HYPH</name>
<dbReference type="AlphaFoldDB" id="A0A7X5F249"/>
<reference evidence="2" key="1">
    <citation type="submission" date="2020-01" db="EMBL/GenBank/DDBJ databases">
        <authorList>
            <person name="Fang Y."/>
            <person name="Sun R."/>
            <person name="Nie L."/>
            <person name="He J."/>
            <person name="Hao L."/>
            <person name="Wang L."/>
            <person name="Su S."/>
            <person name="Lv E."/>
            <person name="Zhang Z."/>
            <person name="Xie R."/>
            <person name="Liu H."/>
        </authorList>
    </citation>
    <scope>NUCLEOTIDE SEQUENCE [LARGE SCALE GENOMIC DNA]</scope>
    <source>
        <strain evidence="2">XCT-53</strain>
    </source>
</reference>
<evidence type="ECO:0000313" key="1">
    <source>
        <dbReference type="EMBL" id="NBN78094.1"/>
    </source>
</evidence>
<dbReference type="EMBL" id="JAABLQ010000001">
    <property type="protein sequence ID" value="NBN78094.1"/>
    <property type="molecule type" value="Genomic_DNA"/>
</dbReference>
<organism evidence="1 2">
    <name type="scientific">Pannonibacter tanglangensis</name>
    <dbReference type="NCBI Taxonomy" id="2750084"/>
    <lineage>
        <taxon>Bacteria</taxon>
        <taxon>Pseudomonadati</taxon>
        <taxon>Pseudomonadota</taxon>
        <taxon>Alphaproteobacteria</taxon>
        <taxon>Hyphomicrobiales</taxon>
        <taxon>Stappiaceae</taxon>
        <taxon>Pannonibacter</taxon>
    </lineage>
</organism>
<evidence type="ECO:0000313" key="2">
    <source>
        <dbReference type="Proteomes" id="UP000586722"/>
    </source>
</evidence>